<gene>
    <name evidence="2" type="ORF">B0H66DRAFT_181904</name>
</gene>
<keyword evidence="1" id="KW-0175">Coiled coil</keyword>
<sequence>MQAIMDMIIALKTEVSELKSQRQVSPTPSQPDTSQLGFLLRDQNNRMKSLARDMTNIRGQMSAVAAAGGNRAANAQNIKQAMAAAEQDLKRHRDTVQNFYDHLDLSRVFNHSLTSNVADFLIALEQSLHFAKAGQK</sequence>
<protein>
    <submittedName>
        <fullName evidence="2">Uncharacterized protein</fullName>
    </submittedName>
</protein>
<evidence type="ECO:0000313" key="3">
    <source>
        <dbReference type="Proteomes" id="UP001283341"/>
    </source>
</evidence>
<evidence type="ECO:0000256" key="1">
    <source>
        <dbReference type="SAM" id="Coils"/>
    </source>
</evidence>
<reference evidence="2" key="2">
    <citation type="submission" date="2023-06" db="EMBL/GenBank/DDBJ databases">
        <authorList>
            <consortium name="Lawrence Berkeley National Laboratory"/>
            <person name="Haridas S."/>
            <person name="Hensen N."/>
            <person name="Bonometti L."/>
            <person name="Westerberg I."/>
            <person name="Brannstrom I.O."/>
            <person name="Guillou S."/>
            <person name="Cros-Aarteil S."/>
            <person name="Calhoun S."/>
            <person name="Kuo A."/>
            <person name="Mondo S."/>
            <person name="Pangilinan J."/>
            <person name="Riley R."/>
            <person name="Labutti K."/>
            <person name="Andreopoulos B."/>
            <person name="Lipzen A."/>
            <person name="Chen C."/>
            <person name="Yanf M."/>
            <person name="Daum C."/>
            <person name="Ng V."/>
            <person name="Clum A."/>
            <person name="Steindorff A."/>
            <person name="Ohm R."/>
            <person name="Martin F."/>
            <person name="Silar P."/>
            <person name="Natvig D."/>
            <person name="Lalanne C."/>
            <person name="Gautier V."/>
            <person name="Ament-Velasquez S.L."/>
            <person name="Kruys A."/>
            <person name="Hutchinson M.I."/>
            <person name="Powell A.J."/>
            <person name="Barry K."/>
            <person name="Miller A.N."/>
            <person name="Grigoriev I.V."/>
            <person name="Debuchy R."/>
            <person name="Gladieux P."/>
            <person name="Thoren M.H."/>
            <person name="Johannesson H."/>
        </authorList>
    </citation>
    <scope>NUCLEOTIDE SEQUENCE</scope>
    <source>
        <strain evidence="2">CBS 118394</strain>
    </source>
</reference>
<accession>A0AAE0M720</accession>
<comment type="caution">
    <text evidence="2">The sequence shown here is derived from an EMBL/GenBank/DDBJ whole genome shotgun (WGS) entry which is preliminary data.</text>
</comment>
<name>A0AAE0M720_9PEZI</name>
<dbReference type="Proteomes" id="UP001283341">
    <property type="component" value="Unassembled WGS sequence"/>
</dbReference>
<dbReference type="AlphaFoldDB" id="A0AAE0M720"/>
<evidence type="ECO:0000313" key="2">
    <source>
        <dbReference type="EMBL" id="KAK3321841.1"/>
    </source>
</evidence>
<feature type="coiled-coil region" evidence="1">
    <location>
        <begin position="40"/>
        <end position="95"/>
    </location>
</feature>
<keyword evidence="3" id="KW-1185">Reference proteome</keyword>
<dbReference type="EMBL" id="JAUEDM010000003">
    <property type="protein sequence ID" value="KAK3321841.1"/>
    <property type="molecule type" value="Genomic_DNA"/>
</dbReference>
<organism evidence="2 3">
    <name type="scientific">Apodospora peruviana</name>
    <dbReference type="NCBI Taxonomy" id="516989"/>
    <lineage>
        <taxon>Eukaryota</taxon>
        <taxon>Fungi</taxon>
        <taxon>Dikarya</taxon>
        <taxon>Ascomycota</taxon>
        <taxon>Pezizomycotina</taxon>
        <taxon>Sordariomycetes</taxon>
        <taxon>Sordariomycetidae</taxon>
        <taxon>Sordariales</taxon>
        <taxon>Lasiosphaeriaceae</taxon>
        <taxon>Apodospora</taxon>
    </lineage>
</organism>
<proteinExistence type="predicted"/>
<reference evidence="2" key="1">
    <citation type="journal article" date="2023" name="Mol. Phylogenet. Evol.">
        <title>Genome-scale phylogeny and comparative genomics of the fungal order Sordariales.</title>
        <authorList>
            <person name="Hensen N."/>
            <person name="Bonometti L."/>
            <person name="Westerberg I."/>
            <person name="Brannstrom I.O."/>
            <person name="Guillou S."/>
            <person name="Cros-Aarteil S."/>
            <person name="Calhoun S."/>
            <person name="Haridas S."/>
            <person name="Kuo A."/>
            <person name="Mondo S."/>
            <person name="Pangilinan J."/>
            <person name="Riley R."/>
            <person name="LaButti K."/>
            <person name="Andreopoulos B."/>
            <person name="Lipzen A."/>
            <person name="Chen C."/>
            <person name="Yan M."/>
            <person name="Daum C."/>
            <person name="Ng V."/>
            <person name="Clum A."/>
            <person name="Steindorff A."/>
            <person name="Ohm R.A."/>
            <person name="Martin F."/>
            <person name="Silar P."/>
            <person name="Natvig D.O."/>
            <person name="Lalanne C."/>
            <person name="Gautier V."/>
            <person name="Ament-Velasquez S.L."/>
            <person name="Kruys A."/>
            <person name="Hutchinson M.I."/>
            <person name="Powell A.J."/>
            <person name="Barry K."/>
            <person name="Miller A.N."/>
            <person name="Grigoriev I.V."/>
            <person name="Debuchy R."/>
            <person name="Gladieux P."/>
            <person name="Hiltunen Thoren M."/>
            <person name="Johannesson H."/>
        </authorList>
    </citation>
    <scope>NUCLEOTIDE SEQUENCE</scope>
    <source>
        <strain evidence="2">CBS 118394</strain>
    </source>
</reference>